<comment type="caution">
    <text evidence="2">The sequence shown here is derived from an EMBL/GenBank/DDBJ whole genome shotgun (WGS) entry which is preliminary data.</text>
</comment>
<dbReference type="SUPFAM" id="SSF75304">
    <property type="entry name" value="Amidase signature (AS) enzymes"/>
    <property type="match status" value="1"/>
</dbReference>
<protein>
    <submittedName>
        <fullName evidence="2">FAAH isoform 4</fullName>
    </submittedName>
</protein>
<organism evidence="2 3">
    <name type="scientific">Pan troglodytes</name>
    <name type="common">Chimpanzee</name>
    <dbReference type="NCBI Taxonomy" id="9598"/>
    <lineage>
        <taxon>Eukaryota</taxon>
        <taxon>Metazoa</taxon>
        <taxon>Chordata</taxon>
        <taxon>Craniata</taxon>
        <taxon>Vertebrata</taxon>
        <taxon>Euteleostomi</taxon>
        <taxon>Mammalia</taxon>
        <taxon>Eutheria</taxon>
        <taxon>Euarchontoglires</taxon>
        <taxon>Primates</taxon>
        <taxon>Haplorrhini</taxon>
        <taxon>Catarrhini</taxon>
        <taxon>Hominidae</taxon>
        <taxon>Pan</taxon>
    </lineage>
</organism>
<dbReference type="Proteomes" id="UP000236370">
    <property type="component" value="Unassembled WGS sequence"/>
</dbReference>
<evidence type="ECO:0000313" key="3">
    <source>
        <dbReference type="Proteomes" id="UP000236370"/>
    </source>
</evidence>
<dbReference type="InterPro" id="IPR036928">
    <property type="entry name" value="AS_sf"/>
</dbReference>
<feature type="non-terminal residue" evidence="2">
    <location>
        <position position="1"/>
    </location>
</feature>
<reference evidence="2 3" key="1">
    <citation type="submission" date="2017-12" db="EMBL/GenBank/DDBJ databases">
        <title>High-resolution comparative analysis of great ape genomes.</title>
        <authorList>
            <person name="Pollen A."/>
            <person name="Hastie A."/>
            <person name="Hormozdiari F."/>
            <person name="Dougherty M."/>
            <person name="Liu R."/>
            <person name="Chaisson M."/>
            <person name="Hoppe E."/>
            <person name="Hill C."/>
            <person name="Pang A."/>
            <person name="Hillier L."/>
            <person name="Baker C."/>
            <person name="Armstrong J."/>
            <person name="Shendure J."/>
            <person name="Paten B."/>
            <person name="Wilson R."/>
            <person name="Chao H."/>
            <person name="Schneider V."/>
            <person name="Ventura M."/>
            <person name="Kronenberg Z."/>
            <person name="Murali S."/>
            <person name="Gordon D."/>
            <person name="Cantsilieris S."/>
            <person name="Munson K."/>
            <person name="Nelson B."/>
            <person name="Raja A."/>
            <person name="Underwood J."/>
            <person name="Diekhans M."/>
            <person name="Fiddes I."/>
            <person name="Haussler D."/>
            <person name="Eichler E."/>
        </authorList>
    </citation>
    <scope>NUCLEOTIDE SEQUENCE [LARGE SCALE GENOMIC DNA]</scope>
    <source>
        <strain evidence="2">Yerkes chimp pedigree #C0471</strain>
    </source>
</reference>
<dbReference type="Pfam" id="PF01425">
    <property type="entry name" value="Amidase"/>
    <property type="match status" value="1"/>
</dbReference>
<dbReference type="AlphaFoldDB" id="A0A2J8M088"/>
<accession>A0A2J8M088</accession>
<dbReference type="Gene3D" id="3.90.1300.10">
    <property type="entry name" value="Amidase signature (AS) domain"/>
    <property type="match status" value="1"/>
</dbReference>
<dbReference type="InterPro" id="IPR023631">
    <property type="entry name" value="Amidase_dom"/>
</dbReference>
<evidence type="ECO:0000259" key="1">
    <source>
        <dbReference type="Pfam" id="PF01425"/>
    </source>
</evidence>
<feature type="domain" description="Amidase" evidence="1">
    <location>
        <begin position="1"/>
        <end position="23"/>
    </location>
</feature>
<proteinExistence type="predicted"/>
<evidence type="ECO:0000313" key="2">
    <source>
        <dbReference type="EMBL" id="PNI52950.1"/>
    </source>
</evidence>
<sequence>GGSIRFPSSFCGICGLKPTGNRLRSTPALSPCVWGTMRLTTIPCPPRP</sequence>
<gene>
    <name evidence="2" type="ORF">CK820_G0025662</name>
</gene>
<name>A0A2J8M088_PANTR</name>
<dbReference type="EMBL" id="NBAG03000275">
    <property type="protein sequence ID" value="PNI52950.1"/>
    <property type="molecule type" value="Genomic_DNA"/>
</dbReference>